<dbReference type="KEGG" id="lak:106167452"/>
<dbReference type="SMART" id="SM00487">
    <property type="entry name" value="DEXDc"/>
    <property type="match status" value="1"/>
</dbReference>
<dbReference type="GO" id="GO:0006281">
    <property type="term" value="P:DNA repair"/>
    <property type="evidence" value="ECO:0007669"/>
    <property type="project" value="InterPro"/>
</dbReference>
<evidence type="ECO:0000256" key="2">
    <source>
        <dbReference type="ARBA" id="ARBA00007025"/>
    </source>
</evidence>
<keyword evidence="4" id="KW-0378">Hydrolase</keyword>
<dbReference type="PANTHER" id="PTHR47157:SF1">
    <property type="entry name" value="CHROMODOMAIN-HELICASE-DNA-BINDING PROTEIN 1-LIKE"/>
    <property type="match status" value="1"/>
</dbReference>
<sequence>MDRIRKRVEDLCSADVGESVNGADLEKFGLEGIKLRPYQLSGVNWLIQRYARSHGCILGDEMGLGKTCQTISFLVYLYGSQKNHGPHLILCPLSVIGNWKDELNRFAPKLKLLSYLGDKDTRGELRDKVKEEKEGDHFPFHVLLTTYEVCLKDSSFLAEIPWRTLVVDEAHRLKNQESLLHQTLKGFTIEHHILLTGTPVQNNLTELYSLLCFVAPHVFKWRYLEEFLDRYSDVDNSSKDRNDLHKLLKPFILRRVKNEVLKDLPKKSEVVLYHGLTALQKKYYKAILTKDTEAFESGNPYGPPKTCLMNILMQLRKCVDHPYLFDGVEPEPFELGEHLVEASGKLVLIDQLLAYLRPRGHKVLLFSQMTRMLDIIQDYLGYRGYSYERLDGSVRGEERFLAVQNFNQQDDTFIFLLSTKAGGQGLNLVSADTVIFIDSDFNPQNDLQAAARAHRIGQKRAVKVLRLIGRSTVEEIVLRRAEAKLKLTQSVIEGGQFSLGAGSVNKEALIADDSIQLQDILKFGVDQLFESEEGTLEEVDFDQILGPTKKGHWQSEDVEQTAAELADEEEGSDDVENMYVFEGKDYSKGSSDDDKKAFDQLLAAEVAKLEESTSAERSLRKKKGLLLSALPDVPRKPRKQLTEEEKEERKRKRAETAARRAQEAEEEEVRRAQERRQRREEKWAANNYTSCNVELDSEGEEEEEEDGGGSQQICYVSGDVTHPSHTGDEDAFIVHCVDDSGNWGSGGLFSALSARSQQPEIQYELAGSMRDLALGDTHIIQVDDLQSREKGSDMAALIVTQHRDRKNKLSGIKLPALEEGLQRLYKVAKQRNASVHLPRIGYNTPGFNWYGTERLIRKWLAAKGIPTYIYYYPRKKAAKRRHSDDCEQKSKRKPSDKVPSASSSSSLPVYMQGVNAYFHHIPEKEAKKLKRYLVAYDGDVSRDVDESTTHILINGEKQEDTEIFQRWSEENEDLKIVKLNWLQDCLYKGKKLNEDNYLLDQF</sequence>
<dbReference type="Pfam" id="PF00271">
    <property type="entry name" value="Helicase_C"/>
    <property type="match status" value="1"/>
</dbReference>
<dbReference type="CDD" id="cd03331">
    <property type="entry name" value="Macro_Poa1p-like_SNF2"/>
    <property type="match status" value="1"/>
</dbReference>
<dbReference type="PROSITE" id="PS51194">
    <property type="entry name" value="HELICASE_CTER"/>
    <property type="match status" value="1"/>
</dbReference>
<feature type="region of interest" description="Disordered" evidence="8">
    <location>
        <begin position="881"/>
        <end position="906"/>
    </location>
</feature>
<dbReference type="GO" id="GO:0005634">
    <property type="term" value="C:nucleus"/>
    <property type="evidence" value="ECO:0007669"/>
    <property type="project" value="UniProtKB-SubCell"/>
</dbReference>
<dbReference type="OrthoDB" id="448448at2759"/>
<protein>
    <submittedName>
        <fullName evidence="14">Chromodomain-helicase-DNA-binding protein 1-like</fullName>
    </submittedName>
</protein>
<dbReference type="SMART" id="SM00490">
    <property type="entry name" value="HELICc"/>
    <property type="match status" value="1"/>
</dbReference>
<keyword evidence="7" id="KW-0539">Nucleus</keyword>
<feature type="domain" description="BRCT" evidence="9">
    <location>
        <begin position="899"/>
        <end position="999"/>
    </location>
</feature>
<dbReference type="InterPro" id="IPR027417">
    <property type="entry name" value="P-loop_NTPase"/>
</dbReference>
<comment type="similarity">
    <text evidence="2">Belongs to the SNF2/RAD54 helicase family.</text>
</comment>
<feature type="domain" description="Macro" evidence="10">
    <location>
        <begin position="700"/>
        <end position="918"/>
    </location>
</feature>
<dbReference type="InterPro" id="IPR002589">
    <property type="entry name" value="Macro_dom"/>
</dbReference>
<keyword evidence="6" id="KW-0175">Coiled coil</keyword>
<dbReference type="InParanoid" id="A0A1S3IU14"/>
<dbReference type="GO" id="GO:0005524">
    <property type="term" value="F:ATP binding"/>
    <property type="evidence" value="ECO:0007669"/>
    <property type="project" value="UniProtKB-KW"/>
</dbReference>
<dbReference type="InterPro" id="IPR031916">
    <property type="entry name" value="LIG3_BRCT"/>
</dbReference>
<dbReference type="STRING" id="7574.A0A1S3IU14"/>
<evidence type="ECO:0000256" key="4">
    <source>
        <dbReference type="ARBA" id="ARBA00022801"/>
    </source>
</evidence>
<dbReference type="SMART" id="SM00292">
    <property type="entry name" value="BRCT"/>
    <property type="match status" value="1"/>
</dbReference>
<dbReference type="PANTHER" id="PTHR47157">
    <property type="entry name" value="CHROMODOMAIN-HELICASE-DNA-BINDING PROTEIN 1-LIKE"/>
    <property type="match status" value="1"/>
</dbReference>
<dbReference type="FunFam" id="3.40.50.10810:FF:000037">
    <property type="entry name" value="chromodomain-helicase-DNA-binding protein 1-like isoform X1"/>
    <property type="match status" value="1"/>
</dbReference>
<gene>
    <name evidence="14" type="primary">LOC106167452</name>
</gene>
<evidence type="ECO:0000313" key="14">
    <source>
        <dbReference type="RefSeq" id="XP_013401692.1"/>
    </source>
</evidence>
<dbReference type="InterPro" id="IPR036420">
    <property type="entry name" value="BRCT_dom_sf"/>
</dbReference>
<evidence type="ECO:0000256" key="3">
    <source>
        <dbReference type="ARBA" id="ARBA00022741"/>
    </source>
</evidence>
<dbReference type="FunFam" id="3.40.50.300:FF:000607">
    <property type="entry name" value="chromodomain-helicase-DNA-binding protein 1-like isoform X1"/>
    <property type="match status" value="1"/>
</dbReference>
<dbReference type="InterPro" id="IPR038718">
    <property type="entry name" value="SNF2-like_sf"/>
</dbReference>
<keyword evidence="3" id="KW-0547">Nucleotide-binding</keyword>
<organism evidence="13 14">
    <name type="scientific">Lingula anatina</name>
    <name type="common">Brachiopod</name>
    <name type="synonym">Lingula unguis</name>
    <dbReference type="NCBI Taxonomy" id="7574"/>
    <lineage>
        <taxon>Eukaryota</taxon>
        <taxon>Metazoa</taxon>
        <taxon>Spiralia</taxon>
        <taxon>Lophotrochozoa</taxon>
        <taxon>Brachiopoda</taxon>
        <taxon>Linguliformea</taxon>
        <taxon>Lingulata</taxon>
        <taxon>Lingulida</taxon>
        <taxon>Linguloidea</taxon>
        <taxon>Lingulidae</taxon>
        <taxon>Lingula</taxon>
    </lineage>
</organism>
<evidence type="ECO:0000259" key="9">
    <source>
        <dbReference type="PROSITE" id="PS50172"/>
    </source>
</evidence>
<dbReference type="CDD" id="cd18793">
    <property type="entry name" value="SF2_C_SNF"/>
    <property type="match status" value="1"/>
</dbReference>
<dbReference type="Gene3D" id="3.40.220.10">
    <property type="entry name" value="Leucine Aminopeptidase, subunit E, domain 1"/>
    <property type="match status" value="1"/>
</dbReference>
<feature type="domain" description="Helicase ATP-binding" evidence="11">
    <location>
        <begin position="47"/>
        <end position="217"/>
    </location>
</feature>
<dbReference type="InterPro" id="IPR031053">
    <property type="entry name" value="ALC1"/>
</dbReference>
<dbReference type="GeneID" id="106167452"/>
<dbReference type="InterPro" id="IPR001650">
    <property type="entry name" value="Helicase_C-like"/>
</dbReference>
<dbReference type="RefSeq" id="XP_013401692.1">
    <property type="nucleotide sequence ID" value="XM_013546238.1"/>
</dbReference>
<dbReference type="AlphaFoldDB" id="A0A1S3IU14"/>
<keyword evidence="5" id="KW-0067">ATP-binding</keyword>
<evidence type="ECO:0000259" key="12">
    <source>
        <dbReference type="PROSITE" id="PS51194"/>
    </source>
</evidence>
<keyword evidence="13" id="KW-1185">Reference proteome</keyword>
<feature type="domain" description="Helicase C-terminal" evidence="12">
    <location>
        <begin position="348"/>
        <end position="500"/>
    </location>
</feature>
<proteinExistence type="inferred from homology"/>
<dbReference type="SUPFAM" id="SSF52113">
    <property type="entry name" value="BRCT domain"/>
    <property type="match status" value="1"/>
</dbReference>
<dbReference type="SUPFAM" id="SSF52949">
    <property type="entry name" value="Macro domain-like"/>
    <property type="match status" value="1"/>
</dbReference>
<dbReference type="Pfam" id="PF16759">
    <property type="entry name" value="LIG3_BRCT"/>
    <property type="match status" value="1"/>
</dbReference>
<dbReference type="GO" id="GO:0003678">
    <property type="term" value="F:DNA helicase activity"/>
    <property type="evidence" value="ECO:0007669"/>
    <property type="project" value="InterPro"/>
</dbReference>
<reference evidence="14" key="1">
    <citation type="submission" date="2025-08" db="UniProtKB">
        <authorList>
            <consortium name="RefSeq"/>
        </authorList>
    </citation>
    <scope>IDENTIFICATION</scope>
    <source>
        <tissue evidence="14">Gonads</tissue>
    </source>
</reference>
<dbReference type="InterPro" id="IPR001357">
    <property type="entry name" value="BRCT_dom"/>
</dbReference>
<feature type="compositionally biased region" description="Acidic residues" evidence="8">
    <location>
        <begin position="695"/>
        <end position="707"/>
    </location>
</feature>
<feature type="region of interest" description="Disordered" evidence="8">
    <location>
        <begin position="628"/>
        <end position="670"/>
    </location>
</feature>
<evidence type="ECO:0000256" key="8">
    <source>
        <dbReference type="SAM" id="MobiDB-lite"/>
    </source>
</evidence>
<dbReference type="InterPro" id="IPR049730">
    <property type="entry name" value="SNF2/RAD54-like_C"/>
</dbReference>
<dbReference type="SUPFAM" id="SSF52540">
    <property type="entry name" value="P-loop containing nucleoside triphosphate hydrolases"/>
    <property type="match status" value="2"/>
</dbReference>
<evidence type="ECO:0000256" key="5">
    <source>
        <dbReference type="ARBA" id="ARBA00022840"/>
    </source>
</evidence>
<evidence type="ECO:0000313" key="13">
    <source>
        <dbReference type="Proteomes" id="UP000085678"/>
    </source>
</evidence>
<evidence type="ECO:0000259" key="10">
    <source>
        <dbReference type="PROSITE" id="PS51154"/>
    </source>
</evidence>
<dbReference type="GO" id="GO:0016787">
    <property type="term" value="F:hydrolase activity"/>
    <property type="evidence" value="ECO:0007669"/>
    <property type="project" value="UniProtKB-KW"/>
</dbReference>
<comment type="subcellular location">
    <subcellularLocation>
        <location evidence="1">Nucleus</location>
    </subcellularLocation>
</comment>
<dbReference type="InterPro" id="IPR043472">
    <property type="entry name" value="Macro_dom-like"/>
</dbReference>
<dbReference type="PROSITE" id="PS51154">
    <property type="entry name" value="MACRO"/>
    <property type="match status" value="1"/>
</dbReference>
<evidence type="ECO:0000259" key="11">
    <source>
        <dbReference type="PROSITE" id="PS51192"/>
    </source>
</evidence>
<dbReference type="PROSITE" id="PS51192">
    <property type="entry name" value="HELICASE_ATP_BIND_1"/>
    <property type="match status" value="1"/>
</dbReference>
<name>A0A1S3IU14_LINAN</name>
<evidence type="ECO:0000256" key="1">
    <source>
        <dbReference type="ARBA" id="ARBA00004123"/>
    </source>
</evidence>
<dbReference type="InterPro" id="IPR000330">
    <property type="entry name" value="SNF2_N"/>
</dbReference>
<dbReference type="PROSITE" id="PS50172">
    <property type="entry name" value="BRCT"/>
    <property type="match status" value="1"/>
</dbReference>
<dbReference type="Gene3D" id="3.40.50.10810">
    <property type="entry name" value="Tandem AAA-ATPase domain"/>
    <property type="match status" value="1"/>
</dbReference>
<dbReference type="Gene3D" id="3.40.50.300">
    <property type="entry name" value="P-loop containing nucleotide triphosphate hydrolases"/>
    <property type="match status" value="1"/>
</dbReference>
<feature type="compositionally biased region" description="Basic and acidic residues" evidence="8">
    <location>
        <begin position="654"/>
        <end position="670"/>
    </location>
</feature>
<dbReference type="Proteomes" id="UP000085678">
    <property type="component" value="Unplaced"/>
</dbReference>
<dbReference type="GO" id="GO:0006338">
    <property type="term" value="P:chromatin remodeling"/>
    <property type="evidence" value="ECO:0007669"/>
    <property type="project" value="InterPro"/>
</dbReference>
<dbReference type="Pfam" id="PF00176">
    <property type="entry name" value="SNF2-rel_dom"/>
    <property type="match status" value="1"/>
</dbReference>
<evidence type="ECO:0000256" key="6">
    <source>
        <dbReference type="ARBA" id="ARBA00023054"/>
    </source>
</evidence>
<feature type="region of interest" description="Disordered" evidence="8">
    <location>
        <begin position="691"/>
        <end position="715"/>
    </location>
</feature>
<evidence type="ECO:0000256" key="7">
    <source>
        <dbReference type="ARBA" id="ARBA00023242"/>
    </source>
</evidence>
<accession>A0A1S3IU14</accession>
<feature type="compositionally biased region" description="Basic and acidic residues" evidence="8">
    <location>
        <begin position="882"/>
        <end position="896"/>
    </location>
</feature>
<dbReference type="Gene3D" id="3.40.50.10190">
    <property type="entry name" value="BRCT domain"/>
    <property type="match status" value="1"/>
</dbReference>
<dbReference type="InterPro" id="IPR014001">
    <property type="entry name" value="Helicase_ATP-bd"/>
</dbReference>